<feature type="binding site" evidence="13">
    <location>
        <position position="177"/>
    </location>
    <ligand>
        <name>substrate</name>
    </ligand>
</feature>
<dbReference type="GO" id="GO:0019877">
    <property type="term" value="P:diaminopimelate biosynthetic process"/>
    <property type="evidence" value="ECO:0007669"/>
    <property type="project" value="UniProtKB-UniRule"/>
</dbReference>
<feature type="binding site" evidence="13">
    <location>
        <position position="279"/>
    </location>
    <ligand>
        <name>substrate</name>
    </ligand>
</feature>
<evidence type="ECO:0000256" key="11">
    <source>
        <dbReference type="ARBA" id="ARBA00052023"/>
    </source>
</evidence>
<keyword evidence="10 12" id="KW-0457">Lysine biosynthesis</keyword>
<evidence type="ECO:0000256" key="12">
    <source>
        <dbReference type="PIRNR" id="PIRNR025648"/>
    </source>
</evidence>
<accession>A0A511UTF8</accession>
<dbReference type="GO" id="GO:0009089">
    <property type="term" value="P:lysine biosynthetic process via diaminopimelate"/>
    <property type="evidence" value="ECO:0007669"/>
    <property type="project" value="UniProtKB-UniRule"/>
</dbReference>
<evidence type="ECO:0000256" key="2">
    <source>
        <dbReference type="ARBA" id="ARBA00007442"/>
    </source>
</evidence>
<keyword evidence="16" id="KW-1185">Reference proteome</keyword>
<feature type="binding site" evidence="13">
    <location>
        <begin position="14"/>
        <end position="17"/>
    </location>
    <ligand>
        <name>NADP(+)</name>
        <dbReference type="ChEBI" id="CHEBI:58349"/>
    </ligand>
</feature>
<dbReference type="NCBIfam" id="TIGR01921">
    <property type="entry name" value="DAP-DH"/>
    <property type="match status" value="1"/>
</dbReference>
<dbReference type="UniPathway" id="UPA00034">
    <property type="reaction ID" value="UER00026"/>
</dbReference>
<feature type="binding site" evidence="13">
    <location>
        <begin position="96"/>
        <end position="98"/>
    </location>
    <ligand>
        <name>NADP(+)</name>
        <dbReference type="ChEBI" id="CHEBI:58349"/>
    </ligand>
</feature>
<name>A0A511UTF8_9BACI</name>
<protein>
    <recommendedName>
        <fullName evidence="5 12">Meso-diaminopimelate D-dehydrogenase</fullName>
        <shortName evidence="12">DAPDH</shortName>
        <shortName evidence="12">Meso-DAP dehydrogenase</shortName>
        <ecNumber evidence="4 12">1.4.1.16</ecNumber>
    </recommendedName>
</protein>
<proteinExistence type="inferred from homology"/>
<dbReference type="PIRSF" id="PIRSF025648">
    <property type="entry name" value="DDH"/>
    <property type="match status" value="1"/>
</dbReference>
<evidence type="ECO:0000256" key="3">
    <source>
        <dbReference type="ARBA" id="ARBA00011738"/>
    </source>
</evidence>
<comment type="caution">
    <text evidence="15">The sequence shown here is derived from an EMBL/GenBank/DDBJ whole genome shotgun (WGS) entry which is preliminary data.</text>
</comment>
<evidence type="ECO:0000256" key="7">
    <source>
        <dbReference type="ARBA" id="ARBA00022857"/>
    </source>
</evidence>
<feature type="binding site" evidence="13">
    <location>
        <begin position="73"/>
        <end position="76"/>
    </location>
    <ligand>
        <name>NADP(+)</name>
        <dbReference type="ChEBI" id="CHEBI:58349"/>
    </ligand>
</feature>
<evidence type="ECO:0000256" key="13">
    <source>
        <dbReference type="PIRSR" id="PIRSR025648-1"/>
    </source>
</evidence>
<gene>
    <name evidence="15" type="ORF">CQU01_01130</name>
</gene>
<dbReference type="SUPFAM" id="SSF51735">
    <property type="entry name" value="NAD(P)-binding Rossmann-fold domains"/>
    <property type="match status" value="1"/>
</dbReference>
<keyword evidence="6 12" id="KW-0028">Amino-acid biosynthesis</keyword>
<feature type="binding site" evidence="13">
    <location>
        <position position="152"/>
    </location>
    <ligand>
        <name>substrate</name>
    </ligand>
</feature>
<evidence type="ECO:0000256" key="10">
    <source>
        <dbReference type="ARBA" id="ARBA00023154"/>
    </source>
</evidence>
<dbReference type="RefSeq" id="WP_146934344.1">
    <property type="nucleotide sequence ID" value="NZ_BJXW01000002.1"/>
</dbReference>
<sequence length="329" mass="36647">MKQNEKIKIGIIGYGNLGRGAELAVQNNLDMELVGIFTRRDPATIKTATHHVKVYPYHDIESFKGKIDVMVLCGGSASDLPKMSPEVVEHFPIVDSYDNHAKIPEHYERVNEAALKGGNTAIISTGWDPGLFSLNRLLGEIVIPKGGTHTFWGEGLSQGHSEAVRRIKGVKHAVQYTVPIESVLADARRGKGENLSAAERHKRVCYVVADEKEHKRIEKEIKTMPDYFAPYDTTVHFIDEATFFNEHQKMKHGGFVIRSGKTSPNHQQTVEFSLTLESNPEFTASVLVAYARAAHRLQKKGEIGAKTPFDVPFALMTNKTTAQLMKELL</sequence>
<evidence type="ECO:0000256" key="8">
    <source>
        <dbReference type="ARBA" id="ARBA00022915"/>
    </source>
</evidence>
<comment type="function">
    <text evidence="12">Catalyzes the reversible NADPH-dependent reductive amination of L-2-amino-6-oxopimelate, the acyclic form of L-tetrahydrodipicolinate, to generate the meso compound, D,L-2,6-diaminopimelate.</text>
</comment>
<comment type="subunit">
    <text evidence="3 12">Homodimer.</text>
</comment>
<feature type="binding site" evidence="13">
    <location>
        <begin position="38"/>
        <end position="40"/>
    </location>
    <ligand>
        <name>NADP(+)</name>
        <dbReference type="ChEBI" id="CHEBI:58349"/>
    </ligand>
</feature>
<dbReference type="Gene3D" id="3.30.360.10">
    <property type="entry name" value="Dihydrodipicolinate Reductase, domain 2"/>
    <property type="match status" value="1"/>
</dbReference>
<evidence type="ECO:0000256" key="1">
    <source>
        <dbReference type="ARBA" id="ARBA00004896"/>
    </source>
</evidence>
<dbReference type="OrthoDB" id="9779394at2"/>
<dbReference type="EC" id="1.4.1.16" evidence="4 12"/>
<feature type="binding site" evidence="13">
    <location>
        <begin position="125"/>
        <end position="129"/>
    </location>
    <ligand>
        <name>NADP(+)</name>
        <dbReference type="ChEBI" id="CHEBI:58349"/>
    </ligand>
</feature>
<dbReference type="GO" id="GO:0000166">
    <property type="term" value="F:nucleotide binding"/>
    <property type="evidence" value="ECO:0007669"/>
    <property type="project" value="UniProtKB-KW"/>
</dbReference>
<evidence type="ECO:0000256" key="9">
    <source>
        <dbReference type="ARBA" id="ARBA00023002"/>
    </source>
</evidence>
<dbReference type="Pfam" id="PF16654">
    <property type="entry name" value="DAPDH_C"/>
    <property type="match status" value="1"/>
</dbReference>
<feature type="binding site" evidence="13">
    <location>
        <position position="252"/>
    </location>
    <ligand>
        <name>substrate</name>
    </ligand>
</feature>
<keyword evidence="7 12" id="KW-0521">NADP</keyword>
<keyword evidence="9 12" id="KW-0560">Oxidoreductase</keyword>
<dbReference type="GO" id="GO:0047850">
    <property type="term" value="F:diaminopimelate dehydrogenase activity"/>
    <property type="evidence" value="ECO:0007669"/>
    <property type="project" value="UniProtKB-UniRule"/>
</dbReference>
<dbReference type="CDD" id="cd02270">
    <property type="entry name" value="meso-DAPDH_N"/>
    <property type="match status" value="1"/>
</dbReference>
<comment type="catalytic activity">
    <reaction evidence="11 12">
        <text>meso-2,6-diaminopimelate + NADP(+) + H2O = (S)-2-amino-6-oxoheptanedioate + NH4(+) + NADPH + H(+)</text>
        <dbReference type="Rhea" id="RHEA:13561"/>
        <dbReference type="ChEBI" id="CHEBI:15377"/>
        <dbReference type="ChEBI" id="CHEBI:15378"/>
        <dbReference type="ChEBI" id="CHEBI:28938"/>
        <dbReference type="ChEBI" id="CHEBI:57783"/>
        <dbReference type="ChEBI" id="CHEBI:57791"/>
        <dbReference type="ChEBI" id="CHEBI:58349"/>
        <dbReference type="ChEBI" id="CHEBI:58556"/>
        <dbReference type="EC" id="1.4.1.16"/>
    </reaction>
</comment>
<dbReference type="InterPro" id="IPR036291">
    <property type="entry name" value="NAD(P)-bd_dom_sf"/>
</dbReference>
<evidence type="ECO:0000259" key="14">
    <source>
        <dbReference type="Pfam" id="PF16654"/>
    </source>
</evidence>
<dbReference type="AlphaFoldDB" id="A0A511UTF8"/>
<feature type="domain" description="Meso-diaminopimelate D-dehydrogenase C-terminal" evidence="14">
    <location>
        <begin position="126"/>
        <end position="278"/>
    </location>
</feature>
<keyword evidence="13" id="KW-0547">Nucleotide-binding</keyword>
<dbReference type="Gene3D" id="3.40.50.720">
    <property type="entry name" value="NAD(P)-binding Rossmann-like Domain"/>
    <property type="match status" value="1"/>
</dbReference>
<organism evidence="15 16">
    <name type="scientific">Cerasibacillus quisquiliarum</name>
    <dbReference type="NCBI Taxonomy" id="227865"/>
    <lineage>
        <taxon>Bacteria</taxon>
        <taxon>Bacillati</taxon>
        <taxon>Bacillota</taxon>
        <taxon>Bacilli</taxon>
        <taxon>Bacillales</taxon>
        <taxon>Bacillaceae</taxon>
        <taxon>Cerasibacillus</taxon>
    </lineage>
</organism>
<evidence type="ECO:0000313" key="16">
    <source>
        <dbReference type="Proteomes" id="UP000321491"/>
    </source>
</evidence>
<evidence type="ECO:0000256" key="6">
    <source>
        <dbReference type="ARBA" id="ARBA00022605"/>
    </source>
</evidence>
<dbReference type="SUPFAM" id="SSF55347">
    <property type="entry name" value="Glyceraldehyde-3-phosphate dehydrogenase-like, C-terminal domain"/>
    <property type="match status" value="1"/>
</dbReference>
<dbReference type="Proteomes" id="UP000321491">
    <property type="component" value="Unassembled WGS sequence"/>
</dbReference>
<dbReference type="EMBL" id="BJXW01000002">
    <property type="protein sequence ID" value="GEN29875.1"/>
    <property type="molecule type" value="Genomic_DNA"/>
</dbReference>
<evidence type="ECO:0000313" key="15">
    <source>
        <dbReference type="EMBL" id="GEN29875.1"/>
    </source>
</evidence>
<feature type="binding site" evidence="13">
    <location>
        <position position="203"/>
    </location>
    <ligand>
        <name>substrate</name>
    </ligand>
</feature>
<dbReference type="InterPro" id="IPR010190">
    <property type="entry name" value="Diaminopimelate_DH_Ddh"/>
</dbReference>
<evidence type="ECO:0000256" key="4">
    <source>
        <dbReference type="ARBA" id="ARBA00012080"/>
    </source>
</evidence>
<comment type="similarity">
    <text evidence="2 12">Belongs to the diaminopimelate dehydrogenase family.</text>
</comment>
<keyword evidence="8 12" id="KW-0220">Diaminopimelate biosynthesis</keyword>
<dbReference type="InterPro" id="IPR032094">
    <property type="entry name" value="Meso-DAP_DH_C"/>
</dbReference>
<reference evidence="15 16" key="1">
    <citation type="submission" date="2019-07" db="EMBL/GenBank/DDBJ databases">
        <title>Whole genome shotgun sequence of Cerasibacillus quisquiliarum NBRC 102429.</title>
        <authorList>
            <person name="Hosoyama A."/>
            <person name="Uohara A."/>
            <person name="Ohji S."/>
            <person name="Ichikawa N."/>
        </authorList>
    </citation>
    <scope>NUCLEOTIDE SEQUENCE [LARGE SCALE GENOMIC DNA]</scope>
    <source>
        <strain evidence="15 16">NBRC 102429</strain>
    </source>
</reference>
<evidence type="ECO:0000256" key="5">
    <source>
        <dbReference type="ARBA" id="ARBA00021654"/>
    </source>
</evidence>
<comment type="pathway">
    <text evidence="1 12">Amino-acid biosynthesis; L-lysine biosynthesis via DAP pathway; DL-2,6-diaminopimelate from (S)-tetrahydrodipicolinate: step 1/1.</text>
</comment>